<dbReference type="Pfam" id="PF13610">
    <property type="entry name" value="DDE_Tnp_IS240"/>
    <property type="match status" value="1"/>
</dbReference>
<feature type="domain" description="DDE" evidence="1">
    <location>
        <begin position="23"/>
        <end position="65"/>
    </location>
</feature>
<accession>A0ABM7TRY9</accession>
<dbReference type="PANTHER" id="PTHR35528">
    <property type="entry name" value="BLL1675 PROTEIN"/>
    <property type="match status" value="1"/>
</dbReference>
<gene>
    <name evidence="2" type="ORF">PTKU64_48510</name>
</gene>
<name>A0ABM7TRY9_9BURK</name>
<dbReference type="Proteomes" id="UP001319874">
    <property type="component" value="Chromosome 2"/>
</dbReference>
<dbReference type="InterPro" id="IPR052183">
    <property type="entry name" value="IS_Transposase"/>
</dbReference>
<protein>
    <recommendedName>
        <fullName evidence="1">DDE domain-containing protein</fullName>
    </recommendedName>
</protein>
<organism evidence="2 3">
    <name type="scientific">Paraburkholderia terrae</name>
    <dbReference type="NCBI Taxonomy" id="311230"/>
    <lineage>
        <taxon>Bacteria</taxon>
        <taxon>Pseudomonadati</taxon>
        <taxon>Pseudomonadota</taxon>
        <taxon>Betaproteobacteria</taxon>
        <taxon>Burkholderiales</taxon>
        <taxon>Burkholderiaceae</taxon>
        <taxon>Paraburkholderia</taxon>
    </lineage>
</organism>
<reference evidence="2 3" key="1">
    <citation type="journal article" date="2022" name="Front. Microbiol.">
        <title>Identification and characterization of a novel class of self-sufficient cytochrome P450 hydroxylase involved in cyclohexanecarboxylate degradation in Paraburkholderia terrae strain KU-64.</title>
        <authorList>
            <person name="Yamamoto T."/>
            <person name="Hasegawa Y."/>
            <person name="Iwaki H."/>
        </authorList>
    </citation>
    <scope>NUCLEOTIDE SEQUENCE [LARGE SCALE GENOMIC DNA]</scope>
    <source>
        <strain evidence="2 3">KU-64</strain>
    </source>
</reference>
<dbReference type="InterPro" id="IPR032874">
    <property type="entry name" value="DDE_dom"/>
</dbReference>
<dbReference type="EMBL" id="AP024956">
    <property type="protein sequence ID" value="BCZ81176.1"/>
    <property type="molecule type" value="Genomic_DNA"/>
</dbReference>
<sequence length="65" mass="7383">MGNKTVSGAGEGAFRRHKRPVGRSWRVDEMHIKVKGQWKYLYRAGDNAGQTVDFLLRTHRDKAAA</sequence>
<keyword evidence="3" id="KW-1185">Reference proteome</keyword>
<evidence type="ECO:0000313" key="3">
    <source>
        <dbReference type="Proteomes" id="UP001319874"/>
    </source>
</evidence>
<evidence type="ECO:0000259" key="1">
    <source>
        <dbReference type="Pfam" id="PF13610"/>
    </source>
</evidence>
<evidence type="ECO:0000313" key="2">
    <source>
        <dbReference type="EMBL" id="BCZ81176.1"/>
    </source>
</evidence>
<dbReference type="PANTHER" id="PTHR35528:SF3">
    <property type="entry name" value="BLL1675 PROTEIN"/>
    <property type="match status" value="1"/>
</dbReference>
<proteinExistence type="predicted"/>